<dbReference type="AlphaFoldDB" id="A0A2C9DD38"/>
<proteinExistence type="predicted"/>
<name>A0A2C9DD38_9HYPH</name>
<evidence type="ECO:0000313" key="1">
    <source>
        <dbReference type="EMBL" id="SON57661.1"/>
    </source>
</evidence>
<sequence length="211" mass="23084">MAALALFLAQTPGAMAHPHVFVDAKAEIVFDDKGQLTAIRNIWRFDDAYSAFASEGLDTNGDGKLSVEELKPLADLNVKSLREFDYFTFLTAGQKSIAFQHPTEYWLQSDDGLLTLYFTLPTKDPVEIRSLPADIEVYDPTYYVAFTFVDKDPVSMKDAPKGCEMKVMRPGELDPMAATALAAIPADQREVPGALASITANLKNGVSLSCP</sequence>
<dbReference type="InterPro" id="IPR010412">
    <property type="entry name" value="DUF1007"/>
</dbReference>
<dbReference type="PROSITE" id="PS00018">
    <property type="entry name" value="EF_HAND_1"/>
    <property type="match status" value="1"/>
</dbReference>
<evidence type="ECO:0000313" key="2">
    <source>
        <dbReference type="Proteomes" id="UP000223606"/>
    </source>
</evidence>
<keyword evidence="2" id="KW-1185">Reference proteome</keyword>
<organism evidence="1 2">
    <name type="scientific">Hartmannibacter diazotrophicus</name>
    <dbReference type="NCBI Taxonomy" id="1482074"/>
    <lineage>
        <taxon>Bacteria</taxon>
        <taxon>Pseudomonadati</taxon>
        <taxon>Pseudomonadota</taxon>
        <taxon>Alphaproteobacteria</taxon>
        <taxon>Hyphomicrobiales</taxon>
        <taxon>Pleomorphomonadaceae</taxon>
        <taxon>Hartmannibacter</taxon>
    </lineage>
</organism>
<gene>
    <name evidence="1" type="ORF">HDIA_4120</name>
</gene>
<dbReference type="EMBL" id="LT960614">
    <property type="protein sequence ID" value="SON57661.1"/>
    <property type="molecule type" value="Genomic_DNA"/>
</dbReference>
<dbReference type="InterPro" id="IPR018247">
    <property type="entry name" value="EF_Hand_1_Ca_BS"/>
</dbReference>
<protein>
    <submittedName>
        <fullName evidence="1">ABC-type uncharacterized transport system, periplasmic component</fullName>
    </submittedName>
</protein>
<dbReference type="Proteomes" id="UP000223606">
    <property type="component" value="Chromosome 1"/>
</dbReference>
<accession>A0A2C9DD38</accession>
<dbReference type="KEGG" id="hdi:HDIA_4120"/>
<dbReference type="Pfam" id="PF06226">
    <property type="entry name" value="DUF1007"/>
    <property type="match status" value="1"/>
</dbReference>
<reference evidence="2" key="1">
    <citation type="submission" date="2017-09" db="EMBL/GenBank/DDBJ databases">
        <title>Genome sequence of Nannocystis excedens DSM 71.</title>
        <authorList>
            <person name="Blom J."/>
        </authorList>
    </citation>
    <scope>NUCLEOTIDE SEQUENCE [LARGE SCALE GENOMIC DNA]</scope>
    <source>
        <strain evidence="2">type strain: E19</strain>
    </source>
</reference>